<proteinExistence type="predicted"/>
<dbReference type="AlphaFoldDB" id="A0AAD3SRU2"/>
<dbReference type="PANTHER" id="PTHR12242">
    <property type="entry name" value="OS02G0130600 PROTEIN-RELATED"/>
    <property type="match status" value="1"/>
</dbReference>
<keyword evidence="2" id="KW-0472">Membrane</keyword>
<evidence type="ECO:0000313" key="4">
    <source>
        <dbReference type="Proteomes" id="UP001279734"/>
    </source>
</evidence>
<keyword evidence="2" id="KW-1133">Transmembrane helix</keyword>
<dbReference type="Proteomes" id="UP001279734">
    <property type="component" value="Unassembled WGS sequence"/>
</dbReference>
<feature type="transmembrane region" description="Helical" evidence="2">
    <location>
        <begin position="193"/>
        <end position="219"/>
    </location>
</feature>
<dbReference type="GO" id="GO:0016020">
    <property type="term" value="C:membrane"/>
    <property type="evidence" value="ECO:0007669"/>
    <property type="project" value="TreeGrafter"/>
</dbReference>
<dbReference type="PANTHER" id="PTHR12242:SF22">
    <property type="entry name" value="OS02G0130600 PROTEIN"/>
    <property type="match status" value="1"/>
</dbReference>
<gene>
    <name evidence="3" type="ORF">Nepgr_018631</name>
</gene>
<accession>A0AAD3SRU2</accession>
<organism evidence="3 4">
    <name type="scientific">Nepenthes gracilis</name>
    <name type="common">Slender pitcher plant</name>
    <dbReference type="NCBI Taxonomy" id="150966"/>
    <lineage>
        <taxon>Eukaryota</taxon>
        <taxon>Viridiplantae</taxon>
        <taxon>Streptophyta</taxon>
        <taxon>Embryophyta</taxon>
        <taxon>Tracheophyta</taxon>
        <taxon>Spermatophyta</taxon>
        <taxon>Magnoliopsida</taxon>
        <taxon>eudicotyledons</taxon>
        <taxon>Gunneridae</taxon>
        <taxon>Pentapetalae</taxon>
        <taxon>Caryophyllales</taxon>
        <taxon>Nepenthaceae</taxon>
        <taxon>Nepenthes</taxon>
    </lineage>
</organism>
<feature type="transmembrane region" description="Helical" evidence="2">
    <location>
        <begin position="301"/>
        <end position="321"/>
    </location>
</feature>
<protein>
    <submittedName>
        <fullName evidence="3">Uncharacterized protein</fullName>
    </submittedName>
</protein>
<keyword evidence="2" id="KW-0812">Transmembrane</keyword>
<evidence type="ECO:0000313" key="3">
    <source>
        <dbReference type="EMBL" id="GMH16790.1"/>
    </source>
</evidence>
<feature type="transmembrane region" description="Helical" evidence="2">
    <location>
        <begin position="29"/>
        <end position="49"/>
    </location>
</feature>
<comment type="caution">
    <text evidence="3">The sequence shown here is derived from an EMBL/GenBank/DDBJ whole genome shotgun (WGS) entry which is preliminary data.</text>
</comment>
<sequence length="341" mass="38844">MGLQAVSSKASWQPLVTADTTTTSYWLNWRVPLCAVWVLISMIFASFLISKYEGFRNSGTNQSKAPGILYEDEVWKPCLKGIHPVWLLAFRVVAFSVLLILLILNAIVDGGSIFYFYTQWTFALVTIYFGLGSMLSMCGCYEYHDKVGSDRADNEAEDVEQGSSANGGGEGSNAAKDLSSYGQGKHGRQIASIWGYVFQIIFQMIAGAVILTDFIFWFIMVPFLATKDYELNFFMINMHTINAVFLLGETTLNCLRFPWFRIAYFFLWTSFYVIFQWILHACIALWWPYPFLDLSSSLAPLWYSIVAIMHALCFGMFLLIVKLKHSLLSRYFPQSCQCMVK</sequence>
<evidence type="ECO:0000256" key="1">
    <source>
        <dbReference type="SAM" id="MobiDB-lite"/>
    </source>
</evidence>
<feature type="transmembrane region" description="Helical" evidence="2">
    <location>
        <begin position="231"/>
        <end position="252"/>
    </location>
</feature>
<evidence type="ECO:0000256" key="2">
    <source>
        <dbReference type="SAM" id="Phobius"/>
    </source>
</evidence>
<feature type="transmembrane region" description="Helical" evidence="2">
    <location>
        <begin position="85"/>
        <end position="108"/>
    </location>
</feature>
<keyword evidence="4" id="KW-1185">Reference proteome</keyword>
<feature type="transmembrane region" description="Helical" evidence="2">
    <location>
        <begin position="120"/>
        <end position="141"/>
    </location>
</feature>
<dbReference type="EMBL" id="BSYO01000017">
    <property type="protein sequence ID" value="GMH16790.1"/>
    <property type="molecule type" value="Genomic_DNA"/>
</dbReference>
<name>A0AAD3SRU2_NEPGR</name>
<feature type="region of interest" description="Disordered" evidence="1">
    <location>
        <begin position="154"/>
        <end position="180"/>
    </location>
</feature>
<reference evidence="3" key="1">
    <citation type="submission" date="2023-05" db="EMBL/GenBank/DDBJ databases">
        <title>Nepenthes gracilis genome sequencing.</title>
        <authorList>
            <person name="Fukushima K."/>
        </authorList>
    </citation>
    <scope>NUCLEOTIDE SEQUENCE</scope>
    <source>
        <strain evidence="3">SING2019-196</strain>
    </source>
</reference>
<feature type="transmembrane region" description="Helical" evidence="2">
    <location>
        <begin position="264"/>
        <end position="289"/>
    </location>
</feature>